<dbReference type="Proteomes" id="UP001374579">
    <property type="component" value="Unassembled WGS sequence"/>
</dbReference>
<proteinExistence type="predicted"/>
<evidence type="ECO:0000313" key="1">
    <source>
        <dbReference type="EMBL" id="KAK7094368.1"/>
    </source>
</evidence>
<dbReference type="AlphaFoldDB" id="A0AAN9G3Q8"/>
<organism evidence="1 2">
    <name type="scientific">Littorina saxatilis</name>
    <dbReference type="NCBI Taxonomy" id="31220"/>
    <lineage>
        <taxon>Eukaryota</taxon>
        <taxon>Metazoa</taxon>
        <taxon>Spiralia</taxon>
        <taxon>Lophotrochozoa</taxon>
        <taxon>Mollusca</taxon>
        <taxon>Gastropoda</taxon>
        <taxon>Caenogastropoda</taxon>
        <taxon>Littorinimorpha</taxon>
        <taxon>Littorinoidea</taxon>
        <taxon>Littorinidae</taxon>
        <taxon>Littorina</taxon>
    </lineage>
</organism>
<name>A0AAN9G3Q8_9CAEN</name>
<comment type="caution">
    <text evidence="1">The sequence shown here is derived from an EMBL/GenBank/DDBJ whole genome shotgun (WGS) entry which is preliminary data.</text>
</comment>
<dbReference type="EMBL" id="JBAMIC010000018">
    <property type="protein sequence ID" value="KAK7094368.1"/>
    <property type="molecule type" value="Genomic_DNA"/>
</dbReference>
<keyword evidence="2" id="KW-1185">Reference proteome</keyword>
<evidence type="ECO:0000313" key="2">
    <source>
        <dbReference type="Proteomes" id="UP001374579"/>
    </source>
</evidence>
<accession>A0AAN9G3Q8</accession>
<evidence type="ECO:0008006" key="3">
    <source>
        <dbReference type="Google" id="ProtNLM"/>
    </source>
</evidence>
<protein>
    <recommendedName>
        <fullName evidence="3">ShKT domain-containing protein</fullName>
    </recommendedName>
</protein>
<reference evidence="1 2" key="1">
    <citation type="submission" date="2024-02" db="EMBL/GenBank/DDBJ databases">
        <title>Chromosome-scale genome assembly of the rough periwinkle Littorina saxatilis.</title>
        <authorList>
            <person name="De Jode A."/>
            <person name="Faria R."/>
            <person name="Formenti G."/>
            <person name="Sims Y."/>
            <person name="Smith T.P."/>
            <person name="Tracey A."/>
            <person name="Wood J.M.D."/>
            <person name="Zagrodzka Z.B."/>
            <person name="Johannesson K."/>
            <person name="Butlin R.K."/>
            <person name="Leder E.H."/>
        </authorList>
    </citation>
    <scope>NUCLEOTIDE SEQUENCE [LARGE SCALE GENOMIC DNA]</scope>
    <source>
        <strain evidence="1">Snail1</strain>
        <tissue evidence="1">Muscle</tissue>
    </source>
</reference>
<sequence>MAVSTTAAPDFVLDALQCSDLAGLGCGVLDALCSKVNCTDVCDPCINPIVTVTDMPATTVAPAVDLTTVALAVDMTTVDMTTGSVLSGNDTMTASNSTMGVCEDTRIQDMTCSDVADVCSSPLLVSHCQKYCGLCV</sequence>
<gene>
    <name evidence="1" type="ORF">V1264_005943</name>
</gene>